<dbReference type="GO" id="GO:0030150">
    <property type="term" value="P:protein import into mitochondrial matrix"/>
    <property type="evidence" value="ECO:0007669"/>
    <property type="project" value="UniProtKB-UniRule"/>
</dbReference>
<keyword evidence="11" id="KW-0811">Translocation</keyword>
<evidence type="ECO:0000313" key="13">
    <source>
        <dbReference type="EMBL" id="KAJ4330452.1"/>
    </source>
</evidence>
<dbReference type="InterPro" id="IPR038552">
    <property type="entry name" value="Tim21_IMS_sf"/>
</dbReference>
<keyword evidence="11" id="KW-0813">Transport</keyword>
<keyword evidence="7 11" id="KW-1133">Transmembrane helix</keyword>
<dbReference type="PANTHER" id="PTHR13032:SF6">
    <property type="entry name" value="MITOCHONDRIAL IMPORT INNER MEMBRANE TRANSLOCASE SUBUNIT TIM21"/>
    <property type="match status" value="1"/>
</dbReference>
<keyword evidence="8 11" id="KW-0496">Mitochondrion</keyword>
<evidence type="ECO:0000256" key="11">
    <source>
        <dbReference type="RuleBase" id="RU367142"/>
    </source>
</evidence>
<feature type="compositionally biased region" description="Low complexity" evidence="12">
    <location>
        <begin position="35"/>
        <end position="48"/>
    </location>
</feature>
<dbReference type="AlphaFoldDB" id="A0A9W9BV51"/>
<keyword evidence="6" id="KW-0809">Transit peptide</keyword>
<evidence type="ECO:0000256" key="5">
    <source>
        <dbReference type="ARBA" id="ARBA00022792"/>
    </source>
</evidence>
<evidence type="ECO:0000256" key="8">
    <source>
        <dbReference type="ARBA" id="ARBA00023128"/>
    </source>
</evidence>
<reference evidence="13" key="1">
    <citation type="submission" date="2022-10" db="EMBL/GenBank/DDBJ databases">
        <title>Tapping the CABI collections for fungal endophytes: first genome assemblies for Collariella, Neodidymelliopsis, Ascochyta clinopodiicola, Didymella pomorum, Didymosphaeria variabile, Neocosmospora piperis and Neocucurbitaria cava.</title>
        <authorList>
            <person name="Hill R."/>
        </authorList>
    </citation>
    <scope>NUCLEOTIDE SEQUENCE</scope>
    <source>
        <strain evidence="13">IMI 360193</strain>
    </source>
</reference>
<proteinExistence type="inferred from homology"/>
<comment type="similarity">
    <text evidence="2 11">Belongs to the TIM21 family.</text>
</comment>
<name>A0A9W9BV51_9PLEO</name>
<feature type="transmembrane region" description="Helical" evidence="11">
    <location>
        <begin position="89"/>
        <end position="109"/>
    </location>
</feature>
<accession>A0A9W9BV51</accession>
<dbReference type="FunFam" id="3.10.450.320:FF:000002">
    <property type="entry name" value="Mitochondrial import inner membrane translocase subunit tim21"/>
    <property type="match status" value="1"/>
</dbReference>
<evidence type="ECO:0000256" key="6">
    <source>
        <dbReference type="ARBA" id="ARBA00022946"/>
    </source>
</evidence>
<dbReference type="GO" id="GO:0005744">
    <property type="term" value="C:TIM23 mitochondrial import inner membrane translocase complex"/>
    <property type="evidence" value="ECO:0007669"/>
    <property type="project" value="UniProtKB-UniRule"/>
</dbReference>
<dbReference type="EMBL" id="JAPEUV010000197">
    <property type="protein sequence ID" value="KAJ4330452.1"/>
    <property type="molecule type" value="Genomic_DNA"/>
</dbReference>
<dbReference type="OrthoDB" id="436405at2759"/>
<comment type="function">
    <text evidence="10">Essential component of the TIM23 complex, a complex that mediates the translocation of transit peptide-containing proteins across the mitochondrial inner membrane. Required to keep the TOM and the TIM23 complexes in close contact. At some point, it is released from the TOM23 complex to allow protein translocation into the mitochondrial matrix.</text>
</comment>
<evidence type="ECO:0000256" key="7">
    <source>
        <dbReference type="ARBA" id="ARBA00022989"/>
    </source>
</evidence>
<evidence type="ECO:0000256" key="1">
    <source>
        <dbReference type="ARBA" id="ARBA00004434"/>
    </source>
</evidence>
<comment type="caution">
    <text evidence="13">The sequence shown here is derived from an EMBL/GenBank/DDBJ whole genome shotgun (WGS) entry which is preliminary data.</text>
</comment>
<evidence type="ECO:0000256" key="2">
    <source>
        <dbReference type="ARBA" id="ARBA00010867"/>
    </source>
</evidence>
<dbReference type="Proteomes" id="UP001140562">
    <property type="component" value="Unassembled WGS sequence"/>
</dbReference>
<dbReference type="PANTHER" id="PTHR13032">
    <property type="entry name" value="MITOCHONDRIAL IMPORT INNER MEMBRANE TRANSLOCASE SUBUNIT TIM21"/>
    <property type="match status" value="1"/>
</dbReference>
<comment type="subcellular location">
    <subcellularLocation>
        <location evidence="1 11">Mitochondrion inner membrane</location>
        <topology evidence="1 11">Single-pass membrane protein</topology>
    </subcellularLocation>
</comment>
<keyword evidence="11" id="KW-0653">Protein transport</keyword>
<protein>
    <recommendedName>
        <fullName evidence="3 11">Mitochondrial import inner membrane translocase subunit Tim21</fullName>
    </recommendedName>
</protein>
<dbReference type="InterPro" id="IPR013261">
    <property type="entry name" value="Tim21"/>
</dbReference>
<dbReference type="Pfam" id="PF08294">
    <property type="entry name" value="TIM21"/>
    <property type="match status" value="1"/>
</dbReference>
<evidence type="ECO:0000256" key="4">
    <source>
        <dbReference type="ARBA" id="ARBA00022692"/>
    </source>
</evidence>
<keyword evidence="9 11" id="KW-0472">Membrane</keyword>
<feature type="region of interest" description="Disordered" evidence="12">
    <location>
        <begin position="35"/>
        <end position="57"/>
    </location>
</feature>
<keyword evidence="4 11" id="KW-0812">Transmembrane</keyword>
<sequence>MAALYKPTEAISLLRPSLLLPRIQPSSTRRARAAFSTTRNAPAKEPTFPGTPFPEPTRKSITLTGDTGRVRWNELSPGEKVVRTTQQSFNLIIVAVGVIATGGVAYFLFSDVFSPNSKTAYFNEATEKVRQDPRCQKLLGEGSQIAAYGENSFSRYAKNRFISSTEETDKWGTDHLKFRFFVEGNGKQGVVHVHLIKKPSMATYEYAELTVDVKGHRSIDLAAKEKQDHVAPKIFGARWW</sequence>
<evidence type="ECO:0000256" key="9">
    <source>
        <dbReference type="ARBA" id="ARBA00023136"/>
    </source>
</evidence>
<keyword evidence="5 11" id="KW-0999">Mitochondrion inner membrane</keyword>
<organism evidence="13 14">
    <name type="scientific">Didymella glomerata</name>
    <dbReference type="NCBI Taxonomy" id="749621"/>
    <lineage>
        <taxon>Eukaryota</taxon>
        <taxon>Fungi</taxon>
        <taxon>Dikarya</taxon>
        <taxon>Ascomycota</taxon>
        <taxon>Pezizomycotina</taxon>
        <taxon>Dothideomycetes</taxon>
        <taxon>Pleosporomycetidae</taxon>
        <taxon>Pleosporales</taxon>
        <taxon>Pleosporineae</taxon>
        <taxon>Didymellaceae</taxon>
        <taxon>Didymella</taxon>
    </lineage>
</organism>
<evidence type="ECO:0000256" key="12">
    <source>
        <dbReference type="SAM" id="MobiDB-lite"/>
    </source>
</evidence>
<evidence type="ECO:0000256" key="3">
    <source>
        <dbReference type="ARBA" id="ARBA00020726"/>
    </source>
</evidence>
<dbReference type="Gene3D" id="3.10.450.320">
    <property type="entry name" value="Mitochondrial import inner membrane translocase subunit Tim21"/>
    <property type="match status" value="1"/>
</dbReference>
<keyword evidence="14" id="KW-1185">Reference proteome</keyword>
<evidence type="ECO:0000256" key="10">
    <source>
        <dbReference type="ARBA" id="ARBA00060204"/>
    </source>
</evidence>
<evidence type="ECO:0000313" key="14">
    <source>
        <dbReference type="Proteomes" id="UP001140562"/>
    </source>
</evidence>
<gene>
    <name evidence="13" type="primary">TIM21</name>
    <name evidence="13" type="ORF">N0V87_009970</name>
</gene>
<comment type="subunit">
    <text evidence="11">Component of the TIM23 complex.</text>
</comment>